<sequence>MKNYLQNGHIVRVTTPAGGIASGGARVSWDNTTKEVTTPAAGRFPIGVAVEAAGNGATSVAVRLDGIATAAA</sequence>
<protein>
    <submittedName>
        <fullName evidence="1">Uncharacterized protein DUF2190</fullName>
    </submittedName>
</protein>
<accession>A0A2T5BNM5</accession>
<dbReference type="RefSeq" id="WP_107893594.1">
    <property type="nucleotide sequence ID" value="NZ_NHSI01000002.1"/>
</dbReference>
<evidence type="ECO:0000313" key="2">
    <source>
        <dbReference type="Proteomes" id="UP000243859"/>
    </source>
</evidence>
<reference evidence="1 2" key="1">
    <citation type="submission" date="2018-04" db="EMBL/GenBank/DDBJ databases">
        <title>Genomic Encyclopedia of Archaeal and Bacterial Type Strains, Phase II (KMG-II): from individual species to whole genera.</title>
        <authorList>
            <person name="Goeker M."/>
        </authorList>
    </citation>
    <scope>NUCLEOTIDE SEQUENCE [LARGE SCALE GENOMIC DNA]</scope>
    <source>
        <strain evidence="1 2">DSM 18064</strain>
    </source>
</reference>
<keyword evidence="2" id="KW-1185">Reference proteome</keyword>
<dbReference type="Proteomes" id="UP000243859">
    <property type="component" value="Unassembled WGS sequence"/>
</dbReference>
<name>A0A2T5BNM5_9RHOB</name>
<evidence type="ECO:0000313" key="1">
    <source>
        <dbReference type="EMBL" id="PTN00590.1"/>
    </source>
</evidence>
<dbReference type="OrthoDB" id="5365964at2"/>
<dbReference type="EMBL" id="QAAA01000029">
    <property type="protein sequence ID" value="PTN00590.1"/>
    <property type="molecule type" value="Genomic_DNA"/>
</dbReference>
<dbReference type="Pfam" id="PF09956">
    <property type="entry name" value="Phage_cement_2"/>
    <property type="match status" value="1"/>
</dbReference>
<comment type="caution">
    <text evidence="1">The sequence shown here is derived from an EMBL/GenBank/DDBJ whole genome shotgun (WGS) entry which is preliminary data.</text>
</comment>
<dbReference type="AlphaFoldDB" id="A0A2T5BNM5"/>
<proteinExistence type="predicted"/>
<dbReference type="InterPro" id="IPR011231">
    <property type="entry name" value="Phage_VT1-Sakai_H0018"/>
</dbReference>
<organism evidence="1 2">
    <name type="scientific">Rhodovulum imhoffii</name>
    <dbReference type="NCBI Taxonomy" id="365340"/>
    <lineage>
        <taxon>Bacteria</taxon>
        <taxon>Pseudomonadati</taxon>
        <taxon>Pseudomonadota</taxon>
        <taxon>Alphaproteobacteria</taxon>
        <taxon>Rhodobacterales</taxon>
        <taxon>Paracoccaceae</taxon>
        <taxon>Rhodovulum</taxon>
    </lineage>
</organism>
<gene>
    <name evidence="1" type="ORF">C8N32_1294</name>
</gene>